<feature type="region of interest" description="Disordered" evidence="1">
    <location>
        <begin position="219"/>
        <end position="246"/>
    </location>
</feature>
<keyword evidence="3" id="KW-1185">Reference proteome</keyword>
<proteinExistence type="predicted"/>
<gene>
    <name evidence="2" type="ORF">V5O48_017678</name>
</gene>
<reference evidence="2 3" key="1">
    <citation type="submission" date="2024-02" db="EMBL/GenBank/DDBJ databases">
        <title>A draft genome for the cacao thread blight pathogen Marasmius crinis-equi.</title>
        <authorList>
            <person name="Cohen S.P."/>
            <person name="Baruah I.K."/>
            <person name="Amoako-Attah I."/>
            <person name="Bukari Y."/>
            <person name="Meinhardt L.W."/>
            <person name="Bailey B.A."/>
        </authorList>
    </citation>
    <scope>NUCLEOTIDE SEQUENCE [LARGE SCALE GENOMIC DNA]</scope>
    <source>
        <strain evidence="2 3">GH-76</strain>
    </source>
</reference>
<evidence type="ECO:0000256" key="1">
    <source>
        <dbReference type="SAM" id="MobiDB-lite"/>
    </source>
</evidence>
<accession>A0ABR3ENA7</accession>
<sequence length="246" mass="27825">MSSEIRALRSGLKWRSNSDGGQLQSSLESLHTQLFIQTRLYAQKNIHIKESQMKYWAAWAALKGMVGLDFIGYPELKEEHCMLFTDPDTKAVRNVRRAVKKARKEGGDLIGPGESRKVVSWIWTGVDVSDGSPAMMDALRVEWCKARARACRWQEELQMLETEMERTVLSLEQEALEWGTRVPEADVVSEEGGRAYCMRQAAIRRGLAAKFTHLWALPDPPPRTSKRAVQEVELEGNDTTDSESDA</sequence>
<evidence type="ECO:0000313" key="3">
    <source>
        <dbReference type="Proteomes" id="UP001465976"/>
    </source>
</evidence>
<organism evidence="2 3">
    <name type="scientific">Marasmius crinis-equi</name>
    <dbReference type="NCBI Taxonomy" id="585013"/>
    <lineage>
        <taxon>Eukaryota</taxon>
        <taxon>Fungi</taxon>
        <taxon>Dikarya</taxon>
        <taxon>Basidiomycota</taxon>
        <taxon>Agaricomycotina</taxon>
        <taxon>Agaricomycetes</taxon>
        <taxon>Agaricomycetidae</taxon>
        <taxon>Agaricales</taxon>
        <taxon>Marasmiineae</taxon>
        <taxon>Marasmiaceae</taxon>
        <taxon>Marasmius</taxon>
    </lineage>
</organism>
<feature type="compositionally biased region" description="Acidic residues" evidence="1">
    <location>
        <begin position="232"/>
        <end position="246"/>
    </location>
</feature>
<evidence type="ECO:0000313" key="2">
    <source>
        <dbReference type="EMBL" id="KAL0564369.1"/>
    </source>
</evidence>
<comment type="caution">
    <text evidence="2">The sequence shown here is derived from an EMBL/GenBank/DDBJ whole genome shotgun (WGS) entry which is preliminary data.</text>
</comment>
<dbReference type="EMBL" id="JBAHYK010002821">
    <property type="protein sequence ID" value="KAL0564369.1"/>
    <property type="molecule type" value="Genomic_DNA"/>
</dbReference>
<protein>
    <submittedName>
        <fullName evidence="2">Uncharacterized protein</fullName>
    </submittedName>
</protein>
<name>A0ABR3ENA7_9AGAR</name>
<dbReference type="Proteomes" id="UP001465976">
    <property type="component" value="Unassembled WGS sequence"/>
</dbReference>